<gene>
    <name evidence="1" type="ORF">PIL02S_05512</name>
</gene>
<organism evidence="1 2">
    <name type="scientific">Paenibacillus illinoisensis</name>
    <dbReference type="NCBI Taxonomy" id="59845"/>
    <lineage>
        <taxon>Bacteria</taxon>
        <taxon>Bacillati</taxon>
        <taxon>Bacillota</taxon>
        <taxon>Bacilli</taxon>
        <taxon>Bacillales</taxon>
        <taxon>Paenibacillaceae</taxon>
        <taxon>Paenibacillus</taxon>
    </lineage>
</organism>
<evidence type="ECO:0000313" key="1">
    <source>
        <dbReference type="EMBL" id="PYY26127.1"/>
    </source>
</evidence>
<dbReference type="EMBL" id="PRLG01000029">
    <property type="protein sequence ID" value="PYY26127.1"/>
    <property type="molecule type" value="Genomic_DNA"/>
</dbReference>
<sequence>MLAIILILGLLFIVAYLRAIYMKLERIVEVLDQKAE</sequence>
<comment type="caution">
    <text evidence="1">The sequence shown here is derived from an EMBL/GenBank/DDBJ whole genome shotgun (WGS) entry which is preliminary data.</text>
</comment>
<evidence type="ECO:0000313" key="2">
    <source>
        <dbReference type="Proteomes" id="UP000247459"/>
    </source>
</evidence>
<reference evidence="1 2" key="1">
    <citation type="submission" date="2018-01" db="EMBL/GenBank/DDBJ databases">
        <title>Genome sequence of the PGP bacterium Paenibacillus illinoisensis E3.</title>
        <authorList>
            <person name="Rolli E."/>
            <person name="Marasco R."/>
            <person name="Bessem C."/>
            <person name="Michoud G."/>
            <person name="Gaiarsa S."/>
            <person name="Borin S."/>
            <person name="Daffonchio D."/>
        </authorList>
    </citation>
    <scope>NUCLEOTIDE SEQUENCE [LARGE SCALE GENOMIC DNA]</scope>
    <source>
        <strain evidence="1 2">E3</strain>
    </source>
</reference>
<accession>A0A2W0C2N1</accession>
<protein>
    <submittedName>
        <fullName evidence="1">Uncharacterized protein</fullName>
    </submittedName>
</protein>
<dbReference type="AlphaFoldDB" id="A0A2W0C2N1"/>
<name>A0A2W0C2N1_9BACL</name>
<proteinExistence type="predicted"/>
<dbReference type="Proteomes" id="UP000247459">
    <property type="component" value="Unassembled WGS sequence"/>
</dbReference>